<dbReference type="CDD" id="cd07333">
    <property type="entry name" value="M48C_bepA_like"/>
    <property type="match status" value="1"/>
</dbReference>
<keyword evidence="2 8" id="KW-0479">Metal-binding</keyword>
<proteinExistence type="inferred from homology"/>
<comment type="function">
    <text evidence="8">Functions as both a chaperone and a metalloprotease. Maintains the integrity of the outer membrane by promoting either the assembly or the elimination of outer membrane proteins, depending on their folding state.</text>
</comment>
<dbReference type="Pfam" id="PF01435">
    <property type="entry name" value="Peptidase_M48"/>
    <property type="match status" value="1"/>
</dbReference>
<sequence precursor="true">MHLPRFARTKRIANVVALSAALSLSPTPAMVEASSLPDMGDASGSVLTPEREQRIGKAMWRQLHQAGKIIDAPELAGYVRSLGYRLLAAGEYGPRDFTFFLVDAPSINAFAMPGGYIGIHAGLITATQNEDEVAAVMAHEIAHVTQNHLARGYEKANRMNLPMTAAVIAAILLGAQNPQLAEATIAATTAGAAQMQLDFTRAHEKEADRLGIDTLAAAGYDPRSMAGFFRKLEEQSRYYGSGVPEFLRTHPVNQSRIADAEGRARVFPDSSSQPQTDYWITKARLEVHLSDDPAALARRVDSRLDAGRSTNRHADRFTLALALRASGELGAARKILKAFVEEAPERIAYRTELARLEMEDERYDLASQLLETGLELYPDNPELLLALGEIHLHAEAPEKARRRFERAIRTNLDTAPETYKHLSRAEAALGHEAASRLALGEYYFRIGETHSAIDQLTAAQDYAGNDFYIASRIGARLKQFKREAELESQD</sequence>
<evidence type="ECO:0000256" key="8">
    <source>
        <dbReference type="HAMAP-Rule" id="MF_00997"/>
    </source>
</evidence>
<dbReference type="GO" id="GO:0016020">
    <property type="term" value="C:membrane"/>
    <property type="evidence" value="ECO:0007669"/>
    <property type="project" value="InterPro"/>
</dbReference>
<dbReference type="EMBL" id="FMWD01000003">
    <property type="protein sequence ID" value="SCZ54973.1"/>
    <property type="molecule type" value="Genomic_DNA"/>
</dbReference>
<dbReference type="PANTHER" id="PTHR22726">
    <property type="entry name" value="METALLOENDOPEPTIDASE OMA1"/>
    <property type="match status" value="1"/>
</dbReference>
<feature type="binding site" evidence="8">
    <location>
        <position position="204"/>
    </location>
    <ligand>
        <name>Zn(2+)</name>
        <dbReference type="ChEBI" id="CHEBI:29105"/>
        <note>catalytic</note>
    </ligand>
</feature>
<dbReference type="EC" id="3.4.-.-" evidence="8"/>
<keyword evidence="7 8" id="KW-0482">Metalloprotease</keyword>
<dbReference type="Gene3D" id="3.30.2010.10">
    <property type="entry name" value="Metalloproteases ('zincins'), catalytic domain"/>
    <property type="match status" value="1"/>
</dbReference>
<accession>A0A1G5PZL3</accession>
<dbReference type="GO" id="GO:0051603">
    <property type="term" value="P:proteolysis involved in protein catabolic process"/>
    <property type="evidence" value="ECO:0007669"/>
    <property type="project" value="TreeGrafter"/>
</dbReference>
<evidence type="ECO:0000313" key="11">
    <source>
        <dbReference type="Proteomes" id="UP000199648"/>
    </source>
</evidence>
<gene>
    <name evidence="10" type="ORF">SAMN03097708_01055</name>
</gene>
<evidence type="ECO:0000259" key="9">
    <source>
        <dbReference type="Pfam" id="PF01435"/>
    </source>
</evidence>
<evidence type="ECO:0000256" key="3">
    <source>
        <dbReference type="ARBA" id="ARBA00022729"/>
    </source>
</evidence>
<keyword evidence="1 8" id="KW-0645">Protease</keyword>
<evidence type="ECO:0000256" key="4">
    <source>
        <dbReference type="ARBA" id="ARBA00022764"/>
    </source>
</evidence>
<evidence type="ECO:0000256" key="1">
    <source>
        <dbReference type="ARBA" id="ARBA00022670"/>
    </source>
</evidence>
<feature type="active site" description="Proton donor" evidence="8">
    <location>
        <position position="208"/>
    </location>
</feature>
<organism evidence="10 11">
    <name type="scientific">Thiohalomonas denitrificans</name>
    <dbReference type="NCBI Taxonomy" id="415747"/>
    <lineage>
        <taxon>Bacteria</taxon>
        <taxon>Pseudomonadati</taxon>
        <taxon>Pseudomonadota</taxon>
        <taxon>Gammaproteobacteria</taxon>
        <taxon>Thiohalomonadales</taxon>
        <taxon>Thiohalomonadaceae</taxon>
        <taxon>Thiohalomonas</taxon>
    </lineage>
</organism>
<dbReference type="STRING" id="415747.SAMN03097708_01055"/>
<feature type="binding site" evidence="8">
    <location>
        <position position="143"/>
    </location>
    <ligand>
        <name>Zn(2+)</name>
        <dbReference type="ChEBI" id="CHEBI:29105"/>
        <note>catalytic</note>
    </ligand>
</feature>
<dbReference type="SMART" id="SM00028">
    <property type="entry name" value="TPR"/>
    <property type="match status" value="3"/>
</dbReference>
<name>A0A1G5PZL3_9GAMM</name>
<evidence type="ECO:0000256" key="7">
    <source>
        <dbReference type="ARBA" id="ARBA00023049"/>
    </source>
</evidence>
<evidence type="ECO:0000256" key="2">
    <source>
        <dbReference type="ARBA" id="ARBA00022723"/>
    </source>
</evidence>
<comment type="cofactor">
    <cofactor evidence="8">
        <name>Zn(2+)</name>
        <dbReference type="ChEBI" id="CHEBI:29105"/>
    </cofactor>
    <text evidence="8">Binds 1 zinc ion per subunit.</text>
</comment>
<feature type="chain" id="PRO_5011802698" description="Putative beta-barrel assembly-enhancing protease" evidence="8">
    <location>
        <begin position="32"/>
        <end position="490"/>
    </location>
</feature>
<keyword evidence="5 8" id="KW-0378">Hydrolase</keyword>
<dbReference type="AlphaFoldDB" id="A0A1G5PZL3"/>
<comment type="subcellular location">
    <subcellularLocation>
        <location evidence="8">Periplasm</location>
    </subcellularLocation>
</comment>
<comment type="similarity">
    <text evidence="8">Belongs to the peptidase M48 family. BepA subfamily.</text>
</comment>
<feature type="signal peptide" evidence="8">
    <location>
        <begin position="1"/>
        <end position="31"/>
    </location>
</feature>
<protein>
    <recommendedName>
        <fullName evidence="8">Putative beta-barrel assembly-enhancing protease</fullName>
        <ecNumber evidence="8">3.4.-.-</ecNumber>
    </recommendedName>
</protein>
<dbReference type="InterPro" id="IPR030873">
    <property type="entry name" value="Protease_BepA"/>
</dbReference>
<evidence type="ECO:0000256" key="6">
    <source>
        <dbReference type="ARBA" id="ARBA00022833"/>
    </source>
</evidence>
<dbReference type="SUPFAM" id="SSF48452">
    <property type="entry name" value="TPR-like"/>
    <property type="match status" value="1"/>
</dbReference>
<dbReference type="GO" id="GO:0008270">
    <property type="term" value="F:zinc ion binding"/>
    <property type="evidence" value="ECO:0007669"/>
    <property type="project" value="UniProtKB-UniRule"/>
</dbReference>
<keyword evidence="3 8" id="KW-0732">Signal</keyword>
<dbReference type="Proteomes" id="UP000199648">
    <property type="component" value="Unassembled WGS sequence"/>
</dbReference>
<dbReference type="Gene3D" id="1.25.40.10">
    <property type="entry name" value="Tetratricopeptide repeat domain"/>
    <property type="match status" value="1"/>
</dbReference>
<dbReference type="HAMAP" id="MF_00997">
    <property type="entry name" value="Protease_BepA"/>
    <property type="match status" value="1"/>
</dbReference>
<dbReference type="RefSeq" id="WP_175452452.1">
    <property type="nucleotide sequence ID" value="NZ_FMWD01000003.1"/>
</dbReference>
<keyword evidence="4 8" id="KW-0574">Periplasm</keyword>
<keyword evidence="11" id="KW-1185">Reference proteome</keyword>
<dbReference type="PANTHER" id="PTHR22726:SF1">
    <property type="entry name" value="METALLOENDOPEPTIDASE OMA1, MITOCHONDRIAL"/>
    <property type="match status" value="1"/>
</dbReference>
<dbReference type="Pfam" id="PF14559">
    <property type="entry name" value="TPR_19"/>
    <property type="match status" value="1"/>
</dbReference>
<feature type="domain" description="Peptidase M48" evidence="9">
    <location>
        <begin position="76"/>
        <end position="263"/>
    </location>
</feature>
<feature type="binding site" evidence="8">
    <location>
        <position position="139"/>
    </location>
    <ligand>
        <name>Zn(2+)</name>
        <dbReference type="ChEBI" id="CHEBI:29105"/>
        <note>catalytic</note>
    </ligand>
</feature>
<evidence type="ECO:0000256" key="5">
    <source>
        <dbReference type="ARBA" id="ARBA00022801"/>
    </source>
</evidence>
<feature type="active site" evidence="8">
    <location>
        <position position="140"/>
    </location>
</feature>
<reference evidence="10 11" key="1">
    <citation type="submission" date="2016-10" db="EMBL/GenBank/DDBJ databases">
        <authorList>
            <person name="de Groot N.N."/>
        </authorList>
    </citation>
    <scope>NUCLEOTIDE SEQUENCE [LARGE SCALE GENOMIC DNA]</scope>
    <source>
        <strain evidence="10 11">HLD2</strain>
    </source>
</reference>
<dbReference type="GO" id="GO:0004222">
    <property type="term" value="F:metalloendopeptidase activity"/>
    <property type="evidence" value="ECO:0007669"/>
    <property type="project" value="InterPro"/>
</dbReference>
<dbReference type="InterPro" id="IPR051156">
    <property type="entry name" value="Mito/Outer_Membr_Metalloprot"/>
</dbReference>
<evidence type="ECO:0000313" key="10">
    <source>
        <dbReference type="EMBL" id="SCZ54973.1"/>
    </source>
</evidence>
<dbReference type="InterPro" id="IPR001915">
    <property type="entry name" value="Peptidase_M48"/>
</dbReference>
<dbReference type="InterPro" id="IPR019734">
    <property type="entry name" value="TPR_rpt"/>
</dbReference>
<keyword evidence="6 8" id="KW-0862">Zinc</keyword>
<dbReference type="InterPro" id="IPR011990">
    <property type="entry name" value="TPR-like_helical_dom_sf"/>
</dbReference>
<dbReference type="GO" id="GO:0042597">
    <property type="term" value="C:periplasmic space"/>
    <property type="evidence" value="ECO:0007669"/>
    <property type="project" value="UniProtKB-SubCell"/>
</dbReference>